<dbReference type="Pfam" id="PF09832">
    <property type="entry name" value="DUF2059"/>
    <property type="match status" value="1"/>
</dbReference>
<evidence type="ECO:0000256" key="2">
    <source>
        <dbReference type="SAM" id="SignalP"/>
    </source>
</evidence>
<dbReference type="AlphaFoldDB" id="A0A1V8RUF1"/>
<dbReference type="STRING" id="1873176.BFN67_12770"/>
<comment type="caution">
    <text evidence="4">The sequence shown here is derived from an EMBL/GenBank/DDBJ whole genome shotgun (WGS) entry which is preliminary data.</text>
</comment>
<dbReference type="RefSeq" id="WP_080918518.1">
    <property type="nucleotide sequence ID" value="NZ_MDET01000005.1"/>
</dbReference>
<keyword evidence="2" id="KW-0732">Signal</keyword>
<gene>
    <name evidence="4" type="ORF">BFN67_12770</name>
</gene>
<evidence type="ECO:0000313" key="4">
    <source>
        <dbReference type="EMBL" id="OQM76773.1"/>
    </source>
</evidence>
<feature type="chain" id="PRO_5012664028" description="DUF2059 domain-containing protein" evidence="2">
    <location>
        <begin position="29"/>
        <end position="192"/>
    </location>
</feature>
<dbReference type="InterPro" id="IPR018637">
    <property type="entry name" value="DUF2059"/>
</dbReference>
<protein>
    <recommendedName>
        <fullName evidence="3">DUF2059 domain-containing protein</fullName>
    </recommendedName>
</protein>
<evidence type="ECO:0000256" key="1">
    <source>
        <dbReference type="SAM" id="MobiDB-lite"/>
    </source>
</evidence>
<accession>A0A1V8RUF1</accession>
<proteinExistence type="predicted"/>
<evidence type="ECO:0000259" key="3">
    <source>
        <dbReference type="Pfam" id="PF09832"/>
    </source>
</evidence>
<feature type="domain" description="DUF2059" evidence="3">
    <location>
        <begin position="95"/>
        <end position="152"/>
    </location>
</feature>
<evidence type="ECO:0000313" key="5">
    <source>
        <dbReference type="Proteomes" id="UP000191905"/>
    </source>
</evidence>
<organism evidence="4 5">
    <name type="scientific">Manganibacter manganicus</name>
    <dbReference type="NCBI Taxonomy" id="1873176"/>
    <lineage>
        <taxon>Bacteria</taxon>
        <taxon>Pseudomonadati</taxon>
        <taxon>Pseudomonadota</taxon>
        <taxon>Alphaproteobacteria</taxon>
        <taxon>Hyphomicrobiales</taxon>
        <taxon>Phyllobacteriaceae</taxon>
        <taxon>Manganibacter</taxon>
    </lineage>
</organism>
<dbReference type="Proteomes" id="UP000191905">
    <property type="component" value="Unassembled WGS sequence"/>
</dbReference>
<feature type="signal peptide" evidence="2">
    <location>
        <begin position="1"/>
        <end position="28"/>
    </location>
</feature>
<feature type="region of interest" description="Disordered" evidence="1">
    <location>
        <begin position="169"/>
        <end position="192"/>
    </location>
</feature>
<feature type="compositionally biased region" description="Low complexity" evidence="1">
    <location>
        <begin position="170"/>
        <end position="192"/>
    </location>
</feature>
<reference evidence="4 5" key="1">
    <citation type="journal article" date="2016" name="Int. J. Syst. Evol. Microbiol.">
        <title>Pseudaminobacter manganicus sp. nov., isolated from sludge of a manganese mine.</title>
        <authorList>
            <person name="Li J."/>
            <person name="Huang J."/>
            <person name="Liao S."/>
            <person name="Wang G."/>
        </authorList>
    </citation>
    <scope>NUCLEOTIDE SEQUENCE [LARGE SCALE GENOMIC DNA]</scope>
    <source>
        <strain evidence="4 5">JH-7</strain>
    </source>
</reference>
<sequence>MMLHNRIRRFSVVLAASAIVAFSAPAFSQDISDSHLQAARDAIEAIHATDSFDGILPQAASALQSQLIQKNPNLQQLIIETVSEKALALASRRADLEKEAANAYAKVFSEDELKSIAAFYSSEAGKKLLKDGPLVSRELVKAANIWQNGIARDLAQQVGETLAATEAKVPATDAAPAGDAPANDAAPADGAN</sequence>
<dbReference type="OrthoDB" id="5510290at2"/>
<dbReference type="EMBL" id="MDET01000005">
    <property type="protein sequence ID" value="OQM76773.1"/>
    <property type="molecule type" value="Genomic_DNA"/>
</dbReference>
<name>A0A1V8RUF1_9HYPH</name>
<keyword evidence="5" id="KW-1185">Reference proteome</keyword>